<name>A0A8S0S5L4_OLEEU</name>
<dbReference type="Gramene" id="OE9A059114T1">
    <property type="protein sequence ID" value="OE9A059114C1"/>
    <property type="gene ID" value="OE9A059114"/>
</dbReference>
<dbReference type="AlphaFoldDB" id="A0A8S0S5L4"/>
<keyword evidence="2" id="KW-0472">Membrane</keyword>
<protein>
    <submittedName>
        <fullName evidence="3">Uncharacterized protein</fullName>
    </submittedName>
</protein>
<feature type="compositionally biased region" description="Basic and acidic residues" evidence="1">
    <location>
        <begin position="71"/>
        <end position="82"/>
    </location>
</feature>
<sequence length="131" mass="14784">MLSSQGLVLATAMAVSAGTIIVFDLLREKYFPSTQFPRTHPQKQFLKSCLSSGSKNEQKKKKKKKVQFAGDVKDSSGDSEVYRKKHRNHREFVRSTSCGTEILESQGMPANHVALYSGILKNRVQRMENSY</sequence>
<proteinExistence type="predicted"/>
<dbReference type="OrthoDB" id="695890at2759"/>
<organism evidence="3 4">
    <name type="scientific">Olea europaea subsp. europaea</name>
    <dbReference type="NCBI Taxonomy" id="158383"/>
    <lineage>
        <taxon>Eukaryota</taxon>
        <taxon>Viridiplantae</taxon>
        <taxon>Streptophyta</taxon>
        <taxon>Embryophyta</taxon>
        <taxon>Tracheophyta</taxon>
        <taxon>Spermatophyta</taxon>
        <taxon>Magnoliopsida</taxon>
        <taxon>eudicotyledons</taxon>
        <taxon>Gunneridae</taxon>
        <taxon>Pentapetalae</taxon>
        <taxon>asterids</taxon>
        <taxon>lamiids</taxon>
        <taxon>Lamiales</taxon>
        <taxon>Oleaceae</taxon>
        <taxon>Oleeae</taxon>
        <taxon>Olea</taxon>
    </lineage>
</organism>
<feature type="region of interest" description="Disordered" evidence="1">
    <location>
        <begin position="48"/>
        <end position="88"/>
    </location>
</feature>
<dbReference type="PANTHER" id="PTHR33564:SF15">
    <property type="entry name" value="PROTEIN, PUTATIVE-RELATED"/>
    <property type="match status" value="1"/>
</dbReference>
<feature type="transmembrane region" description="Helical" evidence="2">
    <location>
        <begin position="6"/>
        <end position="26"/>
    </location>
</feature>
<keyword evidence="2" id="KW-1133">Transmembrane helix</keyword>
<evidence type="ECO:0000313" key="4">
    <source>
        <dbReference type="Proteomes" id="UP000594638"/>
    </source>
</evidence>
<evidence type="ECO:0000256" key="2">
    <source>
        <dbReference type="SAM" id="Phobius"/>
    </source>
</evidence>
<evidence type="ECO:0000313" key="3">
    <source>
        <dbReference type="EMBL" id="CAA2986899.1"/>
    </source>
</evidence>
<keyword evidence="2" id="KW-0812">Transmembrane</keyword>
<gene>
    <name evidence="3" type="ORF">OLEA9_A059114</name>
</gene>
<reference evidence="3 4" key="1">
    <citation type="submission" date="2019-12" db="EMBL/GenBank/DDBJ databases">
        <authorList>
            <person name="Alioto T."/>
            <person name="Alioto T."/>
            <person name="Gomez Garrido J."/>
        </authorList>
    </citation>
    <scope>NUCLEOTIDE SEQUENCE [LARGE SCALE GENOMIC DNA]</scope>
</reference>
<dbReference type="PANTHER" id="PTHR33564">
    <property type="entry name" value="TRANSMEMBRANE PROTEIN"/>
    <property type="match status" value="1"/>
</dbReference>
<evidence type="ECO:0000256" key="1">
    <source>
        <dbReference type="SAM" id="MobiDB-lite"/>
    </source>
</evidence>
<dbReference type="Proteomes" id="UP000594638">
    <property type="component" value="Unassembled WGS sequence"/>
</dbReference>
<accession>A0A8S0S5L4</accession>
<comment type="caution">
    <text evidence="3">The sequence shown here is derived from an EMBL/GenBank/DDBJ whole genome shotgun (WGS) entry which is preliminary data.</text>
</comment>
<dbReference type="EMBL" id="CACTIH010003891">
    <property type="protein sequence ID" value="CAA2986899.1"/>
    <property type="molecule type" value="Genomic_DNA"/>
</dbReference>
<keyword evidence="4" id="KW-1185">Reference proteome</keyword>